<evidence type="ECO:0000313" key="3">
    <source>
        <dbReference type="Proteomes" id="UP000016201"/>
    </source>
</evidence>
<feature type="chain" id="PRO_5004480682" evidence="1">
    <location>
        <begin position="27"/>
        <end position="152"/>
    </location>
</feature>
<gene>
    <name evidence="2" type="ORF">I593_01542</name>
</gene>
<feature type="signal peptide" evidence="1">
    <location>
        <begin position="1"/>
        <end position="26"/>
    </location>
</feature>
<reference evidence="2 3" key="1">
    <citation type="submission" date="2013-03" db="EMBL/GenBank/DDBJ databases">
        <title>The Genome Sequence of Acinetobacter tandoii CIP 107469.</title>
        <authorList>
            <consortium name="The Broad Institute Genome Sequencing Platform"/>
            <consortium name="The Broad Institute Genome Sequencing Center for Infectious Disease"/>
            <person name="Cerqueira G."/>
            <person name="Feldgarden M."/>
            <person name="Courvalin P."/>
            <person name="Perichon B."/>
            <person name="Grillot-Courvalin C."/>
            <person name="Clermont D."/>
            <person name="Rocha E."/>
            <person name="Yoon E.-J."/>
            <person name="Nemec A."/>
            <person name="Walker B."/>
            <person name="Young S.K."/>
            <person name="Zeng Q."/>
            <person name="Gargeya S."/>
            <person name="Fitzgerald M."/>
            <person name="Haas B."/>
            <person name="Abouelleil A."/>
            <person name="Alvarado L."/>
            <person name="Arachchi H.M."/>
            <person name="Berlin A.M."/>
            <person name="Chapman S.B."/>
            <person name="Dewar J."/>
            <person name="Goldberg J."/>
            <person name="Griggs A."/>
            <person name="Gujja S."/>
            <person name="Hansen M."/>
            <person name="Howarth C."/>
            <person name="Imamovic A."/>
            <person name="Larimer J."/>
            <person name="McCowan C."/>
            <person name="Murphy C."/>
            <person name="Neiman D."/>
            <person name="Pearson M."/>
            <person name="Priest M."/>
            <person name="Roberts A."/>
            <person name="Saif S."/>
            <person name="Shea T."/>
            <person name="Sisk P."/>
            <person name="Sykes S."/>
            <person name="Wortman J."/>
            <person name="Nusbaum C."/>
            <person name="Birren B."/>
        </authorList>
    </citation>
    <scope>NUCLEOTIDE SEQUENCE [LARGE SCALE GENOMIC DNA]</scope>
    <source>
        <strain evidence="2 3">CIP 107469</strain>
    </source>
</reference>
<proteinExistence type="predicted"/>
<dbReference type="eggNOG" id="ENOG5031RAV">
    <property type="taxonomic scope" value="Bacteria"/>
</dbReference>
<comment type="caution">
    <text evidence="2">The sequence shown here is derived from an EMBL/GenBank/DDBJ whole genome shotgun (WGS) entry which is preliminary data.</text>
</comment>
<protein>
    <submittedName>
        <fullName evidence="2">Uncharacterized protein</fullName>
    </submittedName>
</protein>
<dbReference type="PATRIC" id="fig|1120927.3.peg.1495"/>
<keyword evidence="3" id="KW-1185">Reference proteome</keyword>
<accession>R9B196</accession>
<sequence>MNKVSINFKSVLLGLGGALAMTAVFASVQMYQPAKLPVEEQQQITVSSDSYKVDALDLGPYNDCRRDCHATLLAANDSFLIEVNFDYSSFDDSNGFNKAFGIQIDRLEPEFVGDESGEEINAYIDRYELVKINEALEDSIAVKLQKLGGSHG</sequence>
<dbReference type="EMBL" id="AQFM01000036">
    <property type="protein sequence ID" value="EOR08187.1"/>
    <property type="molecule type" value="Genomic_DNA"/>
</dbReference>
<dbReference type="AlphaFoldDB" id="R9B196"/>
<organism evidence="2 3">
    <name type="scientific">Acinetobacter tandoii DSM 14970 = CIP 107469</name>
    <dbReference type="NCBI Taxonomy" id="1120927"/>
    <lineage>
        <taxon>Bacteria</taxon>
        <taxon>Pseudomonadati</taxon>
        <taxon>Pseudomonadota</taxon>
        <taxon>Gammaproteobacteria</taxon>
        <taxon>Moraxellales</taxon>
        <taxon>Moraxellaceae</taxon>
        <taxon>Acinetobacter</taxon>
    </lineage>
</organism>
<dbReference type="Proteomes" id="UP000016201">
    <property type="component" value="Unassembled WGS sequence"/>
</dbReference>
<dbReference type="OrthoDB" id="6687611at2"/>
<dbReference type="RefSeq" id="WP_016166627.1">
    <property type="nucleotide sequence ID" value="NZ_JHZG01000011.1"/>
</dbReference>
<keyword evidence="1" id="KW-0732">Signal</keyword>
<name>R9B196_9GAMM</name>
<evidence type="ECO:0000256" key="1">
    <source>
        <dbReference type="SAM" id="SignalP"/>
    </source>
</evidence>
<evidence type="ECO:0000313" key="2">
    <source>
        <dbReference type="EMBL" id="EOR08187.1"/>
    </source>
</evidence>